<dbReference type="GO" id="GO:0006741">
    <property type="term" value="P:NADP+ biosynthetic process"/>
    <property type="evidence" value="ECO:0007669"/>
    <property type="project" value="UniProtKB-UniRule"/>
</dbReference>
<feature type="binding site" evidence="8">
    <location>
        <begin position="81"/>
        <end position="82"/>
    </location>
    <ligand>
        <name>NAD(+)</name>
        <dbReference type="ChEBI" id="CHEBI:57540"/>
    </ligand>
</feature>
<dbReference type="PANTHER" id="PTHR20275:SF43">
    <property type="entry name" value="BIFUNCTIONAL NADP PHOSPHATASE_NAD KINASE"/>
    <property type="match status" value="1"/>
</dbReference>
<protein>
    <recommendedName>
        <fullName evidence="8">NAD kinase</fullName>
        <ecNumber evidence="8">2.7.1.23</ecNumber>
    </recommendedName>
    <alternativeName>
        <fullName evidence="8">ATP-dependent NAD kinase</fullName>
    </alternativeName>
</protein>
<evidence type="ECO:0000256" key="7">
    <source>
        <dbReference type="ARBA" id="ARBA00023027"/>
    </source>
</evidence>
<dbReference type="Gene3D" id="2.60.200.30">
    <property type="entry name" value="Probable inorganic polyphosphate/atp-NAD kinase, domain 2"/>
    <property type="match status" value="1"/>
</dbReference>
<sequence>MKVGIVAQRDNRRATSLAGRLGVRLRSADATVVFDETTADSLDGADGDGDDGEWSAVEGPATGVDVDEMASCDLVVSIGGDGTFLYAARGAGSTPIVGVNLGEVGFLNAVSPSDAIDAVLEEVRHCRENGGPRTTDMARIAASGADWSLSPAINEVVVHGPRRGHGGGAEFEVRVDGSLYTSGHADGVLVATPTGSTAYNLSEDGPLVHPGVDGLVVSEMAGEESMPPLVVGADSEVTVRIEGAESGVVVSDGRARQRVGPPELVTLTRADVPVRIAGPPRDFFGALGKLA</sequence>
<dbReference type="EMBL" id="FOZK01000002">
    <property type="protein sequence ID" value="SFR99825.1"/>
    <property type="molecule type" value="Genomic_DNA"/>
</dbReference>
<evidence type="ECO:0000256" key="9">
    <source>
        <dbReference type="SAM" id="MobiDB-lite"/>
    </source>
</evidence>
<evidence type="ECO:0000256" key="4">
    <source>
        <dbReference type="ARBA" id="ARBA00022777"/>
    </source>
</evidence>
<keyword evidence="3 8" id="KW-0547">Nucleotide-binding</keyword>
<evidence type="ECO:0000256" key="8">
    <source>
        <dbReference type="HAMAP-Rule" id="MF_00361"/>
    </source>
</evidence>
<feature type="binding site" evidence="8">
    <location>
        <begin position="197"/>
        <end position="202"/>
    </location>
    <ligand>
        <name>NAD(+)</name>
        <dbReference type="ChEBI" id="CHEBI:57540"/>
    </ligand>
</feature>
<feature type="binding site" evidence="8">
    <location>
        <position position="221"/>
    </location>
    <ligand>
        <name>NAD(+)</name>
        <dbReference type="ChEBI" id="CHEBI:57540"/>
    </ligand>
</feature>
<feature type="active site" description="Proton acceptor" evidence="8">
    <location>
        <position position="81"/>
    </location>
</feature>
<dbReference type="GO" id="GO:0019674">
    <property type="term" value="P:NAD+ metabolic process"/>
    <property type="evidence" value="ECO:0007669"/>
    <property type="project" value="InterPro"/>
</dbReference>
<keyword evidence="4 8" id="KW-0418">Kinase</keyword>
<comment type="cofactor">
    <cofactor evidence="8">
        <name>a divalent metal cation</name>
        <dbReference type="ChEBI" id="CHEBI:60240"/>
    </cofactor>
</comment>
<feature type="binding site" evidence="8">
    <location>
        <begin position="154"/>
        <end position="155"/>
    </location>
    <ligand>
        <name>NAD(+)</name>
        <dbReference type="ChEBI" id="CHEBI:57540"/>
    </ligand>
</feature>
<dbReference type="EC" id="2.7.1.23" evidence="8"/>
<comment type="function">
    <text evidence="8">Involved in the regulation of the intracellular balance of NAD and NADP, and is a key enzyme in the biosynthesis of NADP. Catalyzes specifically the phosphorylation on 2'-hydroxyl of the adenosine moiety of NAD to yield NADP.</text>
</comment>
<evidence type="ECO:0000256" key="1">
    <source>
        <dbReference type="ARBA" id="ARBA00022490"/>
    </source>
</evidence>
<evidence type="ECO:0000256" key="5">
    <source>
        <dbReference type="ARBA" id="ARBA00022840"/>
    </source>
</evidence>
<comment type="similarity">
    <text evidence="8">Belongs to the NAD kinase family.</text>
</comment>
<dbReference type="GO" id="GO:0005737">
    <property type="term" value="C:cytoplasm"/>
    <property type="evidence" value="ECO:0007669"/>
    <property type="project" value="UniProtKB-SubCell"/>
</dbReference>
<name>A0A1I6L8M1_9EURY</name>
<dbReference type="AlphaFoldDB" id="A0A1I6L8M1"/>
<dbReference type="InterPro" id="IPR016064">
    <property type="entry name" value="NAD/diacylglycerol_kinase_sf"/>
</dbReference>
<dbReference type="GO" id="GO:0003951">
    <property type="term" value="F:NAD+ kinase activity"/>
    <property type="evidence" value="ECO:0007669"/>
    <property type="project" value="UniProtKB-UniRule"/>
</dbReference>
<dbReference type="Proteomes" id="UP000199062">
    <property type="component" value="Unassembled WGS sequence"/>
</dbReference>
<accession>A0A1I6L8M1</accession>
<keyword evidence="2 8" id="KW-0808">Transferase</keyword>
<keyword evidence="7 8" id="KW-0520">NAD</keyword>
<feature type="compositionally biased region" description="Acidic residues" evidence="9">
    <location>
        <begin position="43"/>
        <end position="53"/>
    </location>
</feature>
<dbReference type="GO" id="GO:0046872">
    <property type="term" value="F:metal ion binding"/>
    <property type="evidence" value="ECO:0007669"/>
    <property type="project" value="UniProtKB-UniRule"/>
</dbReference>
<evidence type="ECO:0000256" key="6">
    <source>
        <dbReference type="ARBA" id="ARBA00022857"/>
    </source>
</evidence>
<proteinExistence type="inferred from homology"/>
<comment type="catalytic activity">
    <reaction evidence="8">
        <text>NAD(+) + ATP = ADP + NADP(+) + H(+)</text>
        <dbReference type="Rhea" id="RHEA:18629"/>
        <dbReference type="ChEBI" id="CHEBI:15378"/>
        <dbReference type="ChEBI" id="CHEBI:30616"/>
        <dbReference type="ChEBI" id="CHEBI:57540"/>
        <dbReference type="ChEBI" id="CHEBI:58349"/>
        <dbReference type="ChEBI" id="CHEBI:456216"/>
        <dbReference type="EC" id="2.7.1.23"/>
    </reaction>
</comment>
<dbReference type="GO" id="GO:0005524">
    <property type="term" value="F:ATP binding"/>
    <property type="evidence" value="ECO:0007669"/>
    <property type="project" value="UniProtKB-KW"/>
</dbReference>
<dbReference type="HAMAP" id="MF_00361">
    <property type="entry name" value="NAD_kinase"/>
    <property type="match status" value="1"/>
</dbReference>
<dbReference type="RefSeq" id="WP_089816640.1">
    <property type="nucleotide sequence ID" value="NZ_FOZK01000002.1"/>
</dbReference>
<feature type="binding site" evidence="8">
    <location>
        <position position="186"/>
    </location>
    <ligand>
        <name>NAD(+)</name>
        <dbReference type="ChEBI" id="CHEBI:57540"/>
    </ligand>
</feature>
<keyword evidence="11" id="KW-1185">Reference proteome</keyword>
<evidence type="ECO:0000256" key="2">
    <source>
        <dbReference type="ARBA" id="ARBA00022679"/>
    </source>
</evidence>
<evidence type="ECO:0000313" key="10">
    <source>
        <dbReference type="EMBL" id="SFR99825.1"/>
    </source>
</evidence>
<dbReference type="STRING" id="767519.SAMN05216559_2267"/>
<reference evidence="10 11" key="1">
    <citation type="submission" date="2016-10" db="EMBL/GenBank/DDBJ databases">
        <authorList>
            <person name="de Groot N.N."/>
        </authorList>
    </citation>
    <scope>NUCLEOTIDE SEQUENCE [LARGE SCALE GENOMIC DNA]</scope>
    <source>
        <strain evidence="10 11">CGMCC 1.10457</strain>
    </source>
</reference>
<dbReference type="Pfam" id="PF01513">
    <property type="entry name" value="NAD_kinase"/>
    <property type="match status" value="1"/>
</dbReference>
<evidence type="ECO:0000256" key="3">
    <source>
        <dbReference type="ARBA" id="ARBA00022741"/>
    </source>
</evidence>
<dbReference type="InterPro" id="IPR002504">
    <property type="entry name" value="NADK"/>
</dbReference>
<dbReference type="Gene3D" id="3.40.50.10330">
    <property type="entry name" value="Probable inorganic polyphosphate/atp-NAD kinase, domain 1"/>
    <property type="match status" value="1"/>
</dbReference>
<feature type="region of interest" description="Disordered" evidence="9">
    <location>
        <begin position="39"/>
        <end position="59"/>
    </location>
</feature>
<keyword evidence="6 8" id="KW-0521">NADP</keyword>
<keyword evidence="5 8" id="KW-0067">ATP-binding</keyword>
<dbReference type="InterPro" id="IPR017437">
    <property type="entry name" value="ATP-NAD_kinase_PpnK-typ_C"/>
</dbReference>
<evidence type="ECO:0000313" key="11">
    <source>
        <dbReference type="Proteomes" id="UP000199062"/>
    </source>
</evidence>
<dbReference type="Pfam" id="PF20143">
    <property type="entry name" value="NAD_kinase_C"/>
    <property type="match status" value="1"/>
</dbReference>
<organism evidence="10 11">
    <name type="scientific">Halomicrobium zhouii</name>
    <dbReference type="NCBI Taxonomy" id="767519"/>
    <lineage>
        <taxon>Archaea</taxon>
        <taxon>Methanobacteriati</taxon>
        <taxon>Methanobacteriota</taxon>
        <taxon>Stenosarchaea group</taxon>
        <taxon>Halobacteria</taxon>
        <taxon>Halobacteriales</taxon>
        <taxon>Haloarculaceae</taxon>
        <taxon>Halomicrobium</taxon>
    </lineage>
</organism>
<dbReference type="PANTHER" id="PTHR20275">
    <property type="entry name" value="NAD KINASE"/>
    <property type="match status" value="1"/>
</dbReference>
<feature type="binding site" evidence="8">
    <location>
        <position position="184"/>
    </location>
    <ligand>
        <name>NAD(+)</name>
        <dbReference type="ChEBI" id="CHEBI:57540"/>
    </ligand>
</feature>
<comment type="caution">
    <text evidence="8">Lacks conserved residue(s) required for the propagation of feature annotation.</text>
</comment>
<dbReference type="OrthoDB" id="77798at2157"/>
<dbReference type="InterPro" id="IPR017438">
    <property type="entry name" value="ATP-NAD_kinase_N"/>
</dbReference>
<dbReference type="SUPFAM" id="SSF111331">
    <property type="entry name" value="NAD kinase/diacylglycerol kinase-like"/>
    <property type="match status" value="1"/>
</dbReference>
<keyword evidence="1 8" id="KW-0963">Cytoplasm</keyword>
<comment type="subcellular location">
    <subcellularLocation>
        <location evidence="8">Cytoplasm</location>
    </subcellularLocation>
</comment>
<gene>
    <name evidence="8" type="primary">nadK</name>
    <name evidence="10" type="ORF">SAMN05216559_2267</name>
</gene>